<keyword evidence="10" id="KW-1185">Reference proteome</keyword>
<comment type="similarity">
    <text evidence="2">Belongs to the ABC-4 integral membrane protein family. LolC/E subfamily.</text>
</comment>
<dbReference type="OrthoDB" id="1522724at2"/>
<dbReference type="STRING" id="290317.Cpha266_1316"/>
<dbReference type="EMBL" id="CP000492">
    <property type="protein sequence ID" value="ABL65347.1"/>
    <property type="molecule type" value="Genomic_DNA"/>
</dbReference>
<accession>A1BG20</accession>
<dbReference type="GO" id="GO:0098797">
    <property type="term" value="C:plasma membrane protein complex"/>
    <property type="evidence" value="ECO:0007669"/>
    <property type="project" value="TreeGrafter"/>
</dbReference>
<evidence type="ECO:0000256" key="6">
    <source>
        <dbReference type="ARBA" id="ARBA00023136"/>
    </source>
</evidence>
<evidence type="ECO:0000256" key="7">
    <source>
        <dbReference type="SAM" id="Phobius"/>
    </source>
</evidence>
<dbReference type="InterPro" id="IPR051447">
    <property type="entry name" value="Lipoprotein-release_system"/>
</dbReference>
<dbReference type="Pfam" id="PF02687">
    <property type="entry name" value="FtsX"/>
    <property type="match status" value="1"/>
</dbReference>
<dbReference type="AlphaFoldDB" id="A1BG20"/>
<dbReference type="KEGG" id="cph:Cpha266_1316"/>
<feature type="transmembrane region" description="Helical" evidence="7">
    <location>
        <begin position="277"/>
        <end position="300"/>
    </location>
</feature>
<dbReference type="InterPro" id="IPR003838">
    <property type="entry name" value="ABC3_permease_C"/>
</dbReference>
<comment type="subcellular location">
    <subcellularLocation>
        <location evidence="1">Cell membrane</location>
        <topology evidence="1">Multi-pass membrane protein</topology>
    </subcellularLocation>
</comment>
<dbReference type="RefSeq" id="WP_011745170.1">
    <property type="nucleotide sequence ID" value="NC_008639.1"/>
</dbReference>
<protein>
    <recommendedName>
        <fullName evidence="8">ABC3 transporter permease C-terminal domain-containing protein</fullName>
    </recommendedName>
</protein>
<dbReference type="eggNOG" id="COG4591">
    <property type="taxonomic scope" value="Bacteria"/>
</dbReference>
<gene>
    <name evidence="9" type="ordered locus">Cpha266_1316</name>
</gene>
<feature type="domain" description="ABC3 transporter permease C-terminal" evidence="8">
    <location>
        <begin position="281"/>
        <end position="404"/>
    </location>
</feature>
<dbReference type="Proteomes" id="UP000008701">
    <property type="component" value="Chromosome"/>
</dbReference>
<keyword evidence="6 7" id="KW-0472">Membrane</keyword>
<evidence type="ECO:0000313" key="9">
    <source>
        <dbReference type="EMBL" id="ABL65347.1"/>
    </source>
</evidence>
<keyword evidence="5 7" id="KW-1133">Transmembrane helix</keyword>
<feature type="transmembrane region" description="Helical" evidence="7">
    <location>
        <begin position="321"/>
        <end position="348"/>
    </location>
</feature>
<evidence type="ECO:0000313" key="10">
    <source>
        <dbReference type="Proteomes" id="UP000008701"/>
    </source>
</evidence>
<keyword evidence="4 7" id="KW-0812">Transmembrane</keyword>
<evidence type="ECO:0000256" key="3">
    <source>
        <dbReference type="ARBA" id="ARBA00022475"/>
    </source>
</evidence>
<feature type="transmembrane region" description="Helical" evidence="7">
    <location>
        <begin position="20"/>
        <end position="46"/>
    </location>
</feature>
<organism evidence="9 10">
    <name type="scientific">Chlorobium phaeobacteroides (strain DSM 266 / SMG 266 / 2430)</name>
    <dbReference type="NCBI Taxonomy" id="290317"/>
    <lineage>
        <taxon>Bacteria</taxon>
        <taxon>Pseudomonadati</taxon>
        <taxon>Chlorobiota</taxon>
        <taxon>Chlorobiia</taxon>
        <taxon>Chlorobiales</taxon>
        <taxon>Chlorobiaceae</taxon>
        <taxon>Chlorobium/Pelodictyon group</taxon>
        <taxon>Chlorobium</taxon>
    </lineage>
</organism>
<proteinExistence type="inferred from homology"/>
<reference evidence="9 10" key="1">
    <citation type="submission" date="2006-12" db="EMBL/GenBank/DDBJ databases">
        <title>Complete sequence of Chlorobium phaeobacteroides DSM 266.</title>
        <authorList>
            <consortium name="US DOE Joint Genome Institute"/>
            <person name="Copeland A."/>
            <person name="Lucas S."/>
            <person name="Lapidus A."/>
            <person name="Barry K."/>
            <person name="Detter J.C."/>
            <person name="Glavina del Rio T."/>
            <person name="Hammon N."/>
            <person name="Israni S."/>
            <person name="Pitluck S."/>
            <person name="Goltsman E."/>
            <person name="Schmutz J."/>
            <person name="Larimer F."/>
            <person name="Land M."/>
            <person name="Hauser L."/>
            <person name="Mikhailova N."/>
            <person name="Li T."/>
            <person name="Overmann J."/>
            <person name="Bryant D.A."/>
            <person name="Richardson P."/>
        </authorList>
    </citation>
    <scope>NUCLEOTIDE SEQUENCE [LARGE SCALE GENOMIC DNA]</scope>
    <source>
        <strain evidence="9 10">DSM 266</strain>
    </source>
</reference>
<evidence type="ECO:0000256" key="2">
    <source>
        <dbReference type="ARBA" id="ARBA00005236"/>
    </source>
</evidence>
<evidence type="ECO:0000256" key="1">
    <source>
        <dbReference type="ARBA" id="ARBA00004651"/>
    </source>
</evidence>
<evidence type="ECO:0000259" key="8">
    <source>
        <dbReference type="Pfam" id="PF02687"/>
    </source>
</evidence>
<dbReference type="PANTHER" id="PTHR30489:SF0">
    <property type="entry name" value="LIPOPROTEIN-RELEASING SYSTEM TRANSMEMBRANE PROTEIN LOLE"/>
    <property type="match status" value="1"/>
</dbReference>
<dbReference type="HOGENOM" id="CLU_000604_8_1_10"/>
<name>A1BG20_CHLPD</name>
<dbReference type="PANTHER" id="PTHR30489">
    <property type="entry name" value="LIPOPROTEIN-RELEASING SYSTEM TRANSMEMBRANE PROTEIN LOLE"/>
    <property type="match status" value="1"/>
</dbReference>
<keyword evidence="3" id="KW-1003">Cell membrane</keyword>
<dbReference type="GO" id="GO:0044874">
    <property type="term" value="P:lipoprotein localization to outer membrane"/>
    <property type="evidence" value="ECO:0007669"/>
    <property type="project" value="TreeGrafter"/>
</dbReference>
<sequence length="416" mass="45521" precursor="true">MNIALWIARRFSFARKRFRVVNVISAISLAGIIVGVCTLLVVMSVLNGFQKLAWDLFVTLDSPVQIVPKTGRSMTISPQLLHSIAALQGVSSVEPFLEGEAVLVGSEKSELVMIKGLSEGAHNRLVKVTRSSAPFFTGDNVSVGEQLAYRTELRPFSEISLFSPELVAIGLESLSEPYLLPALKISRSNVTTLFSLQKVFDDRFILASNSFAQEVLLLRADEYSGLDIRTNKAFSDKKLQAALREWLKENGMERGFVLRTLEQKYRDIFAVMELEKWVSFSVLMLVILVAALSLTGTLAMTAIDKQRELFYLRCLGLEKPAFMAIFIIQGGMTGVFGTAAGAALAWAICKTQELSGFVELPSKSAFIISAYPVEMKVGDFAIVAVTAIVLCLLVSLYPARKAAQIANSNSLDVKGG</sequence>
<evidence type="ECO:0000256" key="5">
    <source>
        <dbReference type="ARBA" id="ARBA00022989"/>
    </source>
</evidence>
<feature type="transmembrane region" description="Helical" evidence="7">
    <location>
        <begin position="380"/>
        <end position="399"/>
    </location>
</feature>
<evidence type="ECO:0000256" key="4">
    <source>
        <dbReference type="ARBA" id="ARBA00022692"/>
    </source>
</evidence>